<dbReference type="Proteomes" id="UP000012220">
    <property type="component" value="Unassembled WGS sequence"/>
</dbReference>
<evidence type="ECO:0000313" key="2">
    <source>
        <dbReference type="Proteomes" id="UP000012220"/>
    </source>
</evidence>
<comment type="caution">
    <text evidence="1">The sequence shown here is derived from an EMBL/GenBank/DDBJ whole genome shotgun (WGS) entry which is preliminary data.</text>
</comment>
<name>N1USC5_LEPIR</name>
<organism evidence="1 2">
    <name type="scientific">Leptospira interrogans serovar Australis str. 200703203</name>
    <dbReference type="NCBI Taxonomy" id="1085541"/>
    <lineage>
        <taxon>Bacteria</taxon>
        <taxon>Pseudomonadati</taxon>
        <taxon>Spirochaetota</taxon>
        <taxon>Spirochaetia</taxon>
        <taxon>Leptospirales</taxon>
        <taxon>Leptospiraceae</taxon>
        <taxon>Leptospira</taxon>
    </lineage>
</organism>
<proteinExistence type="predicted"/>
<protein>
    <submittedName>
        <fullName evidence="1">Uncharacterized protein</fullName>
    </submittedName>
</protein>
<sequence>MNLKFDDSRKMKLSCKNLIGQLFFLDFRRIDFKNNLQLKNFFCYQIYLLSLYKFWDEFSNTHRIFSVKKKINLNFFPILEISGT</sequence>
<reference evidence="1 2" key="1">
    <citation type="submission" date="2013-02" db="EMBL/GenBank/DDBJ databases">
        <authorList>
            <person name="Harkins D.M."/>
            <person name="Durkin A.S."/>
            <person name="Brinkac L.M."/>
            <person name="Haft D.H."/>
            <person name="Selengut J.D."/>
            <person name="Sanka R."/>
            <person name="DePew J."/>
            <person name="Purushe J."/>
            <person name="Picardeau M."/>
            <person name="Werts C."/>
            <person name="Goarant C."/>
            <person name="Vinetz J.M."/>
            <person name="Sutton G.G."/>
            <person name="Nierman W.C."/>
            <person name="Fouts D.E."/>
        </authorList>
    </citation>
    <scope>NUCLEOTIDE SEQUENCE [LARGE SCALE GENOMIC DNA]</scope>
    <source>
        <strain evidence="1 2">200703203</strain>
    </source>
</reference>
<gene>
    <name evidence="1" type="ORF">LEP1GSC115_1387</name>
</gene>
<dbReference type="BioCyc" id="LINT1085541:G11IQ-2634-MONOMER"/>
<accession>N1USC5</accession>
<dbReference type="EMBL" id="AHNY02000083">
    <property type="protein sequence ID" value="EMY26594.1"/>
    <property type="molecule type" value="Genomic_DNA"/>
</dbReference>
<dbReference type="AlphaFoldDB" id="N1USC5"/>
<evidence type="ECO:0000313" key="1">
    <source>
        <dbReference type="EMBL" id="EMY26594.1"/>
    </source>
</evidence>